<feature type="signal peptide" evidence="2">
    <location>
        <begin position="1"/>
        <end position="32"/>
    </location>
</feature>
<dbReference type="InterPro" id="IPR043502">
    <property type="entry name" value="DNA/RNA_pol_sf"/>
</dbReference>
<dbReference type="AlphaFoldDB" id="A0A8X6TY20"/>
<name>A0A8X6TY20_NEPPI</name>
<dbReference type="EMBL" id="BMAW01002921">
    <property type="protein sequence ID" value="GFS80961.1"/>
    <property type="molecule type" value="Genomic_DNA"/>
</dbReference>
<evidence type="ECO:0000313" key="5">
    <source>
        <dbReference type="Proteomes" id="UP000887013"/>
    </source>
</evidence>
<evidence type="ECO:0000313" key="3">
    <source>
        <dbReference type="EMBL" id="GFS80961.1"/>
    </source>
</evidence>
<dbReference type="Gene3D" id="3.30.70.270">
    <property type="match status" value="2"/>
</dbReference>
<keyword evidence="5" id="KW-1185">Reference proteome</keyword>
<dbReference type="EMBL" id="BMAW01113862">
    <property type="protein sequence ID" value="GFT59230.1"/>
    <property type="molecule type" value="Genomic_DNA"/>
</dbReference>
<accession>A0A8X6TY20</accession>
<organism evidence="4 5">
    <name type="scientific">Nephila pilipes</name>
    <name type="common">Giant wood spider</name>
    <name type="synonym">Nephila maculata</name>
    <dbReference type="NCBI Taxonomy" id="299642"/>
    <lineage>
        <taxon>Eukaryota</taxon>
        <taxon>Metazoa</taxon>
        <taxon>Ecdysozoa</taxon>
        <taxon>Arthropoda</taxon>
        <taxon>Chelicerata</taxon>
        <taxon>Arachnida</taxon>
        <taxon>Araneae</taxon>
        <taxon>Araneomorphae</taxon>
        <taxon>Entelegynae</taxon>
        <taxon>Araneoidea</taxon>
        <taxon>Nephilidae</taxon>
        <taxon>Nephila</taxon>
    </lineage>
</organism>
<dbReference type="GO" id="GO:0071897">
    <property type="term" value="P:DNA biosynthetic process"/>
    <property type="evidence" value="ECO:0007669"/>
    <property type="project" value="UniProtKB-ARBA"/>
</dbReference>
<proteinExistence type="predicted"/>
<gene>
    <name evidence="4" type="primary">AVEN_86667_1</name>
    <name evidence="4" type="ORF">NPIL_142851</name>
    <name evidence="3" type="ORF">NPIL_161491</name>
</gene>
<protein>
    <submittedName>
        <fullName evidence="4">Peptidase A2 domain-containing protein</fullName>
    </submittedName>
</protein>
<dbReference type="InterPro" id="IPR043128">
    <property type="entry name" value="Rev_trsase/Diguanyl_cyclase"/>
</dbReference>
<dbReference type="InterPro" id="IPR050951">
    <property type="entry name" value="Retrovirus_Pol_polyprotein"/>
</dbReference>
<feature type="region of interest" description="Disordered" evidence="1">
    <location>
        <begin position="87"/>
        <end position="114"/>
    </location>
</feature>
<evidence type="ECO:0000256" key="2">
    <source>
        <dbReference type="SAM" id="SignalP"/>
    </source>
</evidence>
<comment type="caution">
    <text evidence="4">The sequence shown here is derived from an EMBL/GenBank/DDBJ whole genome shotgun (WGS) entry which is preliminary data.</text>
</comment>
<dbReference type="Proteomes" id="UP000887013">
    <property type="component" value="Unassembled WGS sequence"/>
</dbReference>
<dbReference type="PANTHER" id="PTHR37984">
    <property type="entry name" value="PROTEIN CBG26694"/>
    <property type="match status" value="1"/>
</dbReference>
<evidence type="ECO:0000313" key="4">
    <source>
        <dbReference type="EMBL" id="GFT59230.1"/>
    </source>
</evidence>
<sequence length="292" mass="33004">MNRRAASHNVPKELILELFLLQLSTSVQTILASITPITIEKTGDVADRILAVSTPNISLSTNAIVSSNQSRILQEIERLDKRLEDLALRHRTPQRRSNSRPRNRSRNRSFSRSGESDISWYHSKFQERAKRCTSPCSYKKKRIPRGVSATTFSQPHISPRLFIKDKSSNIAFHIYTGFDVSVLPASISKRRRGNSMQQLSAANTSPINVYVGSSSETEHIQHLCLLFERLDQYGLSINPTKCNFGVPTSNFIGFQVCSTGIKHLEDRVEAILKFPQPTTVAQLRRFLGMLSY</sequence>
<evidence type="ECO:0000256" key="1">
    <source>
        <dbReference type="SAM" id="MobiDB-lite"/>
    </source>
</evidence>
<reference evidence="4" key="1">
    <citation type="submission" date="2020-08" db="EMBL/GenBank/DDBJ databases">
        <title>Multicomponent nature underlies the extraordinary mechanical properties of spider dragline silk.</title>
        <authorList>
            <person name="Kono N."/>
            <person name="Nakamura H."/>
            <person name="Mori M."/>
            <person name="Yoshida Y."/>
            <person name="Ohtoshi R."/>
            <person name="Malay A.D."/>
            <person name="Moran D.A.P."/>
            <person name="Tomita M."/>
            <person name="Numata K."/>
            <person name="Arakawa K."/>
        </authorList>
    </citation>
    <scope>NUCLEOTIDE SEQUENCE</scope>
</reference>
<keyword evidence="2" id="KW-0732">Signal</keyword>
<dbReference type="SUPFAM" id="SSF56672">
    <property type="entry name" value="DNA/RNA polymerases"/>
    <property type="match status" value="1"/>
</dbReference>
<dbReference type="OrthoDB" id="6777461at2759"/>
<dbReference type="PANTHER" id="PTHR37984:SF5">
    <property type="entry name" value="PROTEIN NYNRIN-LIKE"/>
    <property type="match status" value="1"/>
</dbReference>
<feature type="compositionally biased region" description="Basic residues" evidence="1">
    <location>
        <begin position="89"/>
        <end position="109"/>
    </location>
</feature>
<feature type="chain" id="PRO_5036596988" evidence="2">
    <location>
        <begin position="33"/>
        <end position="292"/>
    </location>
</feature>